<dbReference type="AlphaFoldDB" id="A0A8B6G9Y9"/>
<name>A0A8B6G9Y9_MYTGA</name>
<evidence type="ECO:0000256" key="2">
    <source>
        <dbReference type="ARBA" id="ARBA00023043"/>
    </source>
</evidence>
<reference evidence="5" key="1">
    <citation type="submission" date="2018-11" db="EMBL/GenBank/DDBJ databases">
        <authorList>
            <person name="Alioto T."/>
            <person name="Alioto T."/>
        </authorList>
    </citation>
    <scope>NUCLEOTIDE SEQUENCE</scope>
</reference>
<comment type="caution">
    <text evidence="5">The sequence shown here is derived from an EMBL/GenBank/DDBJ whole genome shotgun (WGS) entry which is preliminary data.</text>
</comment>
<keyword evidence="1" id="KW-0677">Repeat</keyword>
<dbReference type="GO" id="GO:0005829">
    <property type="term" value="C:cytosol"/>
    <property type="evidence" value="ECO:0007669"/>
    <property type="project" value="TreeGrafter"/>
</dbReference>
<feature type="compositionally biased region" description="Basic and acidic residues" evidence="3">
    <location>
        <begin position="29"/>
        <end position="39"/>
    </location>
</feature>
<dbReference type="OrthoDB" id="10039052at2759"/>
<keyword evidence="6" id="KW-1185">Reference proteome</keyword>
<sequence>MGHRKRILASLGDRSPPERQFASLKKKSRVEDHQDKKSPFTDINLFKDYTKVKPLTSTSEEEKSSKPQTPSVENSDNDEVFHNNVQGKSIKDSSIHIRPPHQANTTAPIKQWRHRPEMLIKGCCNYTAQYLGSTLVKELTGTSSTIEGITKLKKSADAIAKIPTIMLSISYRGVKFIDAKSKKVICDHEIGNIFCACQDAESMNFFAYITRDNETCKHYCHVFSVRTAVSIHTLIHNNTHTHTHTYTLQESEETMKLVNIIAMCSV</sequence>
<dbReference type="Pfam" id="PF00640">
    <property type="entry name" value="PID"/>
    <property type="match status" value="1"/>
</dbReference>
<organism evidence="5 6">
    <name type="scientific">Mytilus galloprovincialis</name>
    <name type="common">Mediterranean mussel</name>
    <dbReference type="NCBI Taxonomy" id="29158"/>
    <lineage>
        <taxon>Eukaryota</taxon>
        <taxon>Metazoa</taxon>
        <taxon>Spiralia</taxon>
        <taxon>Lophotrochozoa</taxon>
        <taxon>Mollusca</taxon>
        <taxon>Bivalvia</taxon>
        <taxon>Autobranchia</taxon>
        <taxon>Pteriomorphia</taxon>
        <taxon>Mytilida</taxon>
        <taxon>Mytiloidea</taxon>
        <taxon>Mytilidae</taxon>
        <taxon>Mytilinae</taxon>
        <taxon>Mytilus</taxon>
    </lineage>
</organism>
<evidence type="ECO:0000313" key="5">
    <source>
        <dbReference type="EMBL" id="VDI60914.1"/>
    </source>
</evidence>
<dbReference type="EMBL" id="UYJE01008080">
    <property type="protein sequence ID" value="VDI60914.1"/>
    <property type="molecule type" value="Genomic_DNA"/>
</dbReference>
<dbReference type="InterPro" id="IPR006020">
    <property type="entry name" value="PTB/PI_dom"/>
</dbReference>
<dbReference type="InterPro" id="IPR011993">
    <property type="entry name" value="PH-like_dom_sf"/>
</dbReference>
<dbReference type="PANTHER" id="PTHR24174:SF1">
    <property type="entry name" value="IP14385P"/>
    <property type="match status" value="1"/>
</dbReference>
<dbReference type="Gene3D" id="2.30.29.30">
    <property type="entry name" value="Pleckstrin-homology domain (PH domain)/Phosphotyrosine-binding domain (PTB)"/>
    <property type="match status" value="1"/>
</dbReference>
<dbReference type="SMART" id="SM00462">
    <property type="entry name" value="PTB"/>
    <property type="match status" value="1"/>
</dbReference>
<evidence type="ECO:0000259" key="4">
    <source>
        <dbReference type="PROSITE" id="PS01179"/>
    </source>
</evidence>
<dbReference type="SUPFAM" id="SSF50729">
    <property type="entry name" value="PH domain-like"/>
    <property type="match status" value="1"/>
</dbReference>
<dbReference type="PROSITE" id="PS01179">
    <property type="entry name" value="PID"/>
    <property type="match status" value="1"/>
</dbReference>
<feature type="domain" description="PID" evidence="4">
    <location>
        <begin position="124"/>
        <end position="223"/>
    </location>
</feature>
<protein>
    <recommendedName>
        <fullName evidence="4">PID domain-containing protein</fullName>
    </recommendedName>
</protein>
<dbReference type="InterPro" id="IPR033635">
    <property type="entry name" value="ANKS1/Caskin"/>
</dbReference>
<feature type="region of interest" description="Disordered" evidence="3">
    <location>
        <begin position="1"/>
        <end position="109"/>
    </location>
</feature>
<dbReference type="PANTHER" id="PTHR24174">
    <property type="entry name" value="ANKYRIN REPEAT AND STERILE ALPHA MOTIF DOMAIN-CONTAINING PROTEIN 1"/>
    <property type="match status" value="1"/>
</dbReference>
<keyword evidence="2" id="KW-0040">ANK repeat</keyword>
<evidence type="ECO:0000256" key="3">
    <source>
        <dbReference type="SAM" id="MobiDB-lite"/>
    </source>
</evidence>
<accession>A0A8B6G9Y9</accession>
<dbReference type="Proteomes" id="UP000596742">
    <property type="component" value="Unassembled WGS sequence"/>
</dbReference>
<proteinExistence type="predicted"/>
<evidence type="ECO:0000256" key="1">
    <source>
        <dbReference type="ARBA" id="ARBA00022737"/>
    </source>
</evidence>
<evidence type="ECO:0000313" key="6">
    <source>
        <dbReference type="Proteomes" id="UP000596742"/>
    </source>
</evidence>
<gene>
    <name evidence="5" type="ORF">MGAL_10B049982</name>
</gene>